<protein>
    <submittedName>
        <fullName evidence="6">Dimethylaniline monooxygenase</fullName>
    </submittedName>
</protein>
<dbReference type="PANTHER" id="PTHR23023">
    <property type="entry name" value="DIMETHYLANILINE MONOOXYGENASE"/>
    <property type="match status" value="1"/>
</dbReference>
<evidence type="ECO:0000313" key="6">
    <source>
        <dbReference type="EMBL" id="KAF2790396.1"/>
    </source>
</evidence>
<keyword evidence="7" id="KW-1185">Reference proteome</keyword>
<dbReference type="Gene3D" id="3.50.50.60">
    <property type="entry name" value="FAD/NAD(P)-binding domain"/>
    <property type="match status" value="2"/>
</dbReference>
<keyword evidence="3" id="KW-0274">FAD</keyword>
<dbReference type="PRINTS" id="PR00370">
    <property type="entry name" value="FMOXYGENASE"/>
</dbReference>
<organism evidence="6 7">
    <name type="scientific">Melanomma pulvis-pyrius CBS 109.77</name>
    <dbReference type="NCBI Taxonomy" id="1314802"/>
    <lineage>
        <taxon>Eukaryota</taxon>
        <taxon>Fungi</taxon>
        <taxon>Dikarya</taxon>
        <taxon>Ascomycota</taxon>
        <taxon>Pezizomycotina</taxon>
        <taxon>Dothideomycetes</taxon>
        <taxon>Pleosporomycetidae</taxon>
        <taxon>Pleosporales</taxon>
        <taxon>Melanommataceae</taxon>
        <taxon>Melanomma</taxon>
    </lineage>
</organism>
<dbReference type="GO" id="GO:0004499">
    <property type="term" value="F:N,N-dimethylaniline monooxygenase activity"/>
    <property type="evidence" value="ECO:0007669"/>
    <property type="project" value="InterPro"/>
</dbReference>
<dbReference type="SUPFAM" id="SSF51905">
    <property type="entry name" value="FAD/NAD(P)-binding domain"/>
    <property type="match status" value="2"/>
</dbReference>
<dbReference type="EMBL" id="MU002076">
    <property type="protein sequence ID" value="KAF2790396.1"/>
    <property type="molecule type" value="Genomic_DNA"/>
</dbReference>
<keyword evidence="4" id="KW-0521">NADP</keyword>
<evidence type="ECO:0000256" key="3">
    <source>
        <dbReference type="ARBA" id="ARBA00022827"/>
    </source>
</evidence>
<dbReference type="Proteomes" id="UP000799757">
    <property type="component" value="Unassembled WGS sequence"/>
</dbReference>
<keyword evidence="5" id="KW-0560">Oxidoreductase</keyword>
<reference evidence="6" key="1">
    <citation type="journal article" date="2020" name="Stud. Mycol.">
        <title>101 Dothideomycetes genomes: a test case for predicting lifestyles and emergence of pathogens.</title>
        <authorList>
            <person name="Haridas S."/>
            <person name="Albert R."/>
            <person name="Binder M."/>
            <person name="Bloem J."/>
            <person name="Labutti K."/>
            <person name="Salamov A."/>
            <person name="Andreopoulos B."/>
            <person name="Baker S."/>
            <person name="Barry K."/>
            <person name="Bills G."/>
            <person name="Bluhm B."/>
            <person name="Cannon C."/>
            <person name="Castanera R."/>
            <person name="Culley D."/>
            <person name="Daum C."/>
            <person name="Ezra D."/>
            <person name="Gonzalez J."/>
            <person name="Henrissat B."/>
            <person name="Kuo A."/>
            <person name="Liang C."/>
            <person name="Lipzen A."/>
            <person name="Lutzoni F."/>
            <person name="Magnuson J."/>
            <person name="Mondo S."/>
            <person name="Nolan M."/>
            <person name="Ohm R."/>
            <person name="Pangilinan J."/>
            <person name="Park H.-J."/>
            <person name="Ramirez L."/>
            <person name="Alfaro M."/>
            <person name="Sun H."/>
            <person name="Tritt A."/>
            <person name="Yoshinaga Y."/>
            <person name="Zwiers L.-H."/>
            <person name="Turgeon B."/>
            <person name="Goodwin S."/>
            <person name="Spatafora J."/>
            <person name="Crous P."/>
            <person name="Grigoriev I."/>
        </authorList>
    </citation>
    <scope>NUCLEOTIDE SEQUENCE</scope>
    <source>
        <strain evidence="6">CBS 109.77</strain>
    </source>
</reference>
<keyword evidence="6" id="KW-0503">Monooxygenase</keyword>
<evidence type="ECO:0000256" key="4">
    <source>
        <dbReference type="ARBA" id="ARBA00022857"/>
    </source>
</evidence>
<name>A0A6A6X206_9PLEO</name>
<dbReference type="OrthoDB" id="66881at2759"/>
<dbReference type="InterPro" id="IPR020946">
    <property type="entry name" value="Flavin_mOase-like"/>
</dbReference>
<evidence type="ECO:0000256" key="1">
    <source>
        <dbReference type="ARBA" id="ARBA00009183"/>
    </source>
</evidence>
<dbReference type="InterPro" id="IPR000960">
    <property type="entry name" value="Flavin_mOase"/>
</dbReference>
<dbReference type="AlphaFoldDB" id="A0A6A6X206"/>
<keyword evidence="2" id="KW-0285">Flavoprotein</keyword>
<evidence type="ECO:0000313" key="7">
    <source>
        <dbReference type="Proteomes" id="UP000799757"/>
    </source>
</evidence>
<accession>A0A6A6X206</accession>
<dbReference type="Pfam" id="PF00743">
    <property type="entry name" value="FMO-like"/>
    <property type="match status" value="2"/>
</dbReference>
<proteinExistence type="inferred from homology"/>
<dbReference type="InterPro" id="IPR036188">
    <property type="entry name" value="FAD/NAD-bd_sf"/>
</dbReference>
<evidence type="ECO:0000256" key="5">
    <source>
        <dbReference type="ARBA" id="ARBA00023002"/>
    </source>
</evidence>
<dbReference type="GO" id="GO:0050661">
    <property type="term" value="F:NADP binding"/>
    <property type="evidence" value="ECO:0007669"/>
    <property type="project" value="InterPro"/>
</dbReference>
<sequence length="484" mass="54191">MSDPQTYSSIAVIGAGPSGLSAIKALSEEKKFPIIRLFERRDRVGGTWLFDAKPDSSFASTPIQTPKPRVTIPSTFPKFEDPAPEDETQRTGLYEYLDSNVGAAAMEFTYASIPKVNSALSVRRYGFANPTRPYQVVAGYLEDLFTKYLHLVTFNTTLERLQKKNGKWELTLRRSGVLYRGKRQDYWWIETFDAVVIASGHYNIPFIPQIPGLAEFHKAFPDKIEHSKAYRSRDNYVGKSVVVVGGSVSASDIVVDIHTVVKQPLIISQRGLNANPALDNVWKLPGLERKPIITKLSTENGGTVEFSDGTWVANIDKVHFATGYRLSYPFIQPDNPITPQNRLAGFYQHIFKIGDPSLTVIGQVRAALSFRNYEYQAVAVARVLAGRGTLPSVSEQQAWESDRVKVKGETHIFHSIAPDFAEYFTGLRNIAGKPAEDTEAYELPLWDDSWAVNAFRVLQLKDEYVRRISGRVGEAPVERPLAKL</sequence>
<dbReference type="Pfam" id="PF13450">
    <property type="entry name" value="NAD_binding_8"/>
    <property type="match status" value="1"/>
</dbReference>
<gene>
    <name evidence="6" type="ORF">K505DRAFT_311473</name>
</gene>
<dbReference type="InterPro" id="IPR050346">
    <property type="entry name" value="FMO-like"/>
</dbReference>
<comment type="similarity">
    <text evidence="1">Belongs to the FMO family.</text>
</comment>
<dbReference type="PIRSF" id="PIRSF000332">
    <property type="entry name" value="FMO"/>
    <property type="match status" value="1"/>
</dbReference>
<evidence type="ECO:0000256" key="2">
    <source>
        <dbReference type="ARBA" id="ARBA00022630"/>
    </source>
</evidence>
<dbReference type="GO" id="GO:0050660">
    <property type="term" value="F:flavin adenine dinucleotide binding"/>
    <property type="evidence" value="ECO:0007669"/>
    <property type="project" value="InterPro"/>
</dbReference>